<evidence type="ECO:0000256" key="5">
    <source>
        <dbReference type="ARBA" id="ARBA00022825"/>
    </source>
</evidence>
<dbReference type="PROSITE" id="PS00138">
    <property type="entry name" value="SUBTILASE_SER"/>
    <property type="match status" value="1"/>
</dbReference>
<comment type="cofactor">
    <cofactor evidence="1">
        <name>Ca(2+)</name>
        <dbReference type="ChEBI" id="CHEBI:29108"/>
    </cofactor>
</comment>
<evidence type="ECO:0000259" key="10">
    <source>
        <dbReference type="PROSITE" id="PS51695"/>
    </source>
</evidence>
<keyword evidence="9" id="KW-0732">Signal</keyword>
<dbReference type="EMBL" id="BAAAQN010000022">
    <property type="protein sequence ID" value="GAA2035126.1"/>
    <property type="molecule type" value="Genomic_DNA"/>
</dbReference>
<dbReference type="SMART" id="SM00944">
    <property type="entry name" value="Pro-kuma_activ"/>
    <property type="match status" value="1"/>
</dbReference>
<comment type="caution">
    <text evidence="11">The sequence shown here is derived from an EMBL/GenBank/DDBJ whole genome shotgun (WGS) entry which is preliminary data.</text>
</comment>
<feature type="chain" id="PRO_5046412811" evidence="9">
    <location>
        <begin position="22"/>
        <end position="696"/>
    </location>
</feature>
<dbReference type="InterPro" id="IPR036852">
    <property type="entry name" value="Peptidase_S8/S53_dom_sf"/>
</dbReference>
<feature type="signal peptide" evidence="9">
    <location>
        <begin position="1"/>
        <end position="21"/>
    </location>
</feature>
<dbReference type="Proteomes" id="UP001500751">
    <property type="component" value="Unassembled WGS sequence"/>
</dbReference>
<dbReference type="InterPro" id="IPR000209">
    <property type="entry name" value="Peptidase_S8/S53_dom"/>
</dbReference>
<dbReference type="CDD" id="cd11377">
    <property type="entry name" value="Pro-peptidase_S53"/>
    <property type="match status" value="1"/>
</dbReference>
<keyword evidence="4" id="KW-0378">Hydrolase</keyword>
<evidence type="ECO:0000256" key="7">
    <source>
        <dbReference type="ARBA" id="ARBA00023145"/>
    </source>
</evidence>
<dbReference type="InterPro" id="IPR050819">
    <property type="entry name" value="Tripeptidyl-peptidase_I"/>
</dbReference>
<gene>
    <name evidence="11" type="ORF">GCM10009839_39710</name>
</gene>
<dbReference type="InterPro" id="IPR030400">
    <property type="entry name" value="Sedolisin_dom"/>
</dbReference>
<dbReference type="PROSITE" id="PS51695">
    <property type="entry name" value="SEDOLISIN"/>
    <property type="match status" value="1"/>
</dbReference>
<dbReference type="PANTHER" id="PTHR14218">
    <property type="entry name" value="PROTEASE S8 TRIPEPTIDYL PEPTIDASE I CLN2"/>
    <property type="match status" value="1"/>
</dbReference>
<evidence type="ECO:0000256" key="2">
    <source>
        <dbReference type="ARBA" id="ARBA00022670"/>
    </source>
</evidence>
<reference evidence="11 12" key="1">
    <citation type="journal article" date="2019" name="Int. J. Syst. Evol. Microbiol.">
        <title>The Global Catalogue of Microorganisms (GCM) 10K type strain sequencing project: providing services to taxonomists for standard genome sequencing and annotation.</title>
        <authorList>
            <consortium name="The Broad Institute Genomics Platform"/>
            <consortium name="The Broad Institute Genome Sequencing Center for Infectious Disease"/>
            <person name="Wu L."/>
            <person name="Ma J."/>
        </authorList>
    </citation>
    <scope>NUCLEOTIDE SEQUENCE [LARGE SCALE GENOMIC DNA]</scope>
    <source>
        <strain evidence="11 12">JCM 16014</strain>
    </source>
</reference>
<feature type="domain" description="Peptidase S53" evidence="10">
    <location>
        <begin position="268"/>
        <end position="696"/>
    </location>
</feature>
<accession>A0ABN2UFB2</accession>
<evidence type="ECO:0000313" key="12">
    <source>
        <dbReference type="Proteomes" id="UP001500751"/>
    </source>
</evidence>
<keyword evidence="3" id="KW-0479">Metal-binding</keyword>
<dbReference type="Pfam" id="PF00082">
    <property type="entry name" value="Peptidase_S8"/>
    <property type="match status" value="1"/>
</dbReference>
<dbReference type="InterPro" id="IPR023828">
    <property type="entry name" value="Peptidase_S8_Ser-AS"/>
</dbReference>
<evidence type="ECO:0000256" key="3">
    <source>
        <dbReference type="ARBA" id="ARBA00022723"/>
    </source>
</evidence>
<keyword evidence="7" id="KW-0865">Zymogen</keyword>
<dbReference type="Gene3D" id="3.40.50.200">
    <property type="entry name" value="Peptidase S8/S53 domain"/>
    <property type="match status" value="1"/>
</dbReference>
<dbReference type="RefSeq" id="WP_344667123.1">
    <property type="nucleotide sequence ID" value="NZ_BAAAQN010000022.1"/>
</dbReference>
<dbReference type="PANTHER" id="PTHR14218:SF15">
    <property type="entry name" value="TRIPEPTIDYL-PEPTIDASE 1"/>
    <property type="match status" value="1"/>
</dbReference>
<dbReference type="SUPFAM" id="SSF54897">
    <property type="entry name" value="Protease propeptides/inhibitors"/>
    <property type="match status" value="1"/>
</dbReference>
<protein>
    <submittedName>
        <fullName evidence="11">S53 family peptidase</fullName>
    </submittedName>
</protein>
<proteinExistence type="predicted"/>
<keyword evidence="6" id="KW-0106">Calcium</keyword>
<dbReference type="Pfam" id="PF09286">
    <property type="entry name" value="Pro-kuma_activ"/>
    <property type="match status" value="1"/>
</dbReference>
<evidence type="ECO:0000313" key="11">
    <source>
        <dbReference type="EMBL" id="GAA2035126.1"/>
    </source>
</evidence>
<name>A0ABN2UFB2_9ACTN</name>
<feature type="compositionally biased region" description="Low complexity" evidence="8">
    <location>
        <begin position="208"/>
        <end position="234"/>
    </location>
</feature>
<keyword evidence="2" id="KW-0645">Protease</keyword>
<evidence type="ECO:0000256" key="9">
    <source>
        <dbReference type="SAM" id="SignalP"/>
    </source>
</evidence>
<keyword evidence="5" id="KW-0720">Serine protease</keyword>
<feature type="region of interest" description="Disordered" evidence="8">
    <location>
        <begin position="159"/>
        <end position="248"/>
    </location>
</feature>
<keyword evidence="12" id="KW-1185">Reference proteome</keyword>
<sequence>MLRYLGCAVAAVALTAGTAQGATGRPVDRGASADRDGSVSVRIGLAGRDPAGLEAFARAVSTPGSPEYGRFLTPEQARARFGATDTQVSAVRRWLGRAGMSVTGQSTHWIDATGSPVAARTAFGSSLGLGLRTLTLPADVTGAVTTVARIGQARQRGVREGASAALQARKERTSHSGGVMGGPTRVSAHVDSGVATDGVHSPGAVPSAKPTAHPPADTTPAAPSAKPGAKPTTTSSNKINCSPTWGAVTADPKLPPGYTTPEPLDVCGYAPSQLRTAYGVAASGLTGAGVRVAVIDAYGSPTMRADADRFARAHGDAPFADGQYLETVTPARWTHTNDKVCQTPADWAGEEALDVETVHGMAPGATVHYFGSNSCSDEDINATVAQIVDTRAADIVSSSLGETMHRTTGGIDPALISQATQLFAYGAAEGIGFYYATGDCGNDSVRTGPSCDPESARAQTEWPVSSPWVTGVGGTALALGPDAAPLWESSMGDRRSVLSDDGKRWVPFPGDFYFGGGGGTSEDFQQPSYQRGVVPDRLARTLSTGRRAAKPMRTLPDVAMNGDLMTAVLVGATDATTGRYDETPIGGTSASTPMFAGVQAVAQQARVAAGGGAIGFANPVIYQHANQNTFMDVVAHPAGAPTIISAVLDLGPDAQGKARTRLFELGSDQGLPAGPGYDLATGLGAPRAGYLESFKH</sequence>
<dbReference type="InterPro" id="IPR015366">
    <property type="entry name" value="S53_propep"/>
</dbReference>
<evidence type="ECO:0000256" key="4">
    <source>
        <dbReference type="ARBA" id="ARBA00022801"/>
    </source>
</evidence>
<evidence type="ECO:0000256" key="1">
    <source>
        <dbReference type="ARBA" id="ARBA00001913"/>
    </source>
</evidence>
<organism evidence="11 12">
    <name type="scientific">Catenulispora yoronensis</name>
    <dbReference type="NCBI Taxonomy" id="450799"/>
    <lineage>
        <taxon>Bacteria</taxon>
        <taxon>Bacillati</taxon>
        <taxon>Actinomycetota</taxon>
        <taxon>Actinomycetes</taxon>
        <taxon>Catenulisporales</taxon>
        <taxon>Catenulisporaceae</taxon>
        <taxon>Catenulispora</taxon>
    </lineage>
</organism>
<evidence type="ECO:0000256" key="6">
    <source>
        <dbReference type="ARBA" id="ARBA00022837"/>
    </source>
</evidence>
<evidence type="ECO:0000256" key="8">
    <source>
        <dbReference type="SAM" id="MobiDB-lite"/>
    </source>
</evidence>
<dbReference type="SUPFAM" id="SSF52743">
    <property type="entry name" value="Subtilisin-like"/>
    <property type="match status" value="1"/>
</dbReference>